<evidence type="ECO:0000256" key="3">
    <source>
        <dbReference type="ARBA" id="ARBA00022630"/>
    </source>
</evidence>
<dbReference type="GO" id="GO:0071949">
    <property type="term" value="F:FAD binding"/>
    <property type="evidence" value="ECO:0007669"/>
    <property type="project" value="TreeGrafter"/>
</dbReference>
<comment type="cofactor">
    <cofactor evidence="8">
        <name>(6R)-5,10-methylene-5,6,7,8-tetrahydrofolate</name>
        <dbReference type="ChEBI" id="CHEBI:15636"/>
    </cofactor>
    <text evidence="8">Binds 1 5,10-methenyltetrahydrofolate (MTHF) per subunit.</text>
</comment>
<dbReference type="EMBL" id="CP035544">
    <property type="protein sequence ID" value="QBA63490.1"/>
    <property type="molecule type" value="Genomic_DNA"/>
</dbReference>
<dbReference type="GO" id="GO:0003904">
    <property type="term" value="F:deoxyribodipyrimidine photo-lyase activity"/>
    <property type="evidence" value="ECO:0007669"/>
    <property type="project" value="TreeGrafter"/>
</dbReference>
<dbReference type="GO" id="GO:0003677">
    <property type="term" value="F:DNA binding"/>
    <property type="evidence" value="ECO:0007669"/>
    <property type="project" value="TreeGrafter"/>
</dbReference>
<dbReference type="OrthoDB" id="9772484at2"/>
<dbReference type="SUPFAM" id="SSF52425">
    <property type="entry name" value="Cryptochrome/photolyase, N-terminal domain"/>
    <property type="match status" value="1"/>
</dbReference>
<proteinExistence type="inferred from homology"/>
<dbReference type="PROSITE" id="PS51645">
    <property type="entry name" value="PHR_CRY_ALPHA_BETA"/>
    <property type="match status" value="1"/>
</dbReference>
<evidence type="ECO:0000313" key="10">
    <source>
        <dbReference type="EMBL" id="QBA63490.1"/>
    </source>
</evidence>
<evidence type="ECO:0000256" key="7">
    <source>
        <dbReference type="PIRSR" id="PIRSR602081-2"/>
    </source>
</evidence>
<feature type="site" description="Electron transfer via tryptophanyl radical" evidence="7">
    <location>
        <position position="315"/>
    </location>
</feature>
<dbReference type="InterPro" id="IPR002081">
    <property type="entry name" value="Cryptochrome/DNA_photolyase_1"/>
</dbReference>
<dbReference type="Proteomes" id="UP000290889">
    <property type="component" value="Chromosome"/>
</dbReference>
<reference evidence="10 11" key="1">
    <citation type="submission" date="2019-01" db="EMBL/GenBank/DDBJ databases">
        <title>Muriicola soli sp. nov., isolated from soil.</title>
        <authorList>
            <person name="Kang H.J."/>
            <person name="Kim S.B."/>
        </authorList>
    </citation>
    <scope>NUCLEOTIDE SEQUENCE [LARGE SCALE GENOMIC DNA]</scope>
    <source>
        <strain evidence="10 11">MMS17-SY002</strain>
    </source>
</reference>
<protein>
    <recommendedName>
        <fullName evidence="2 8">Cryptochrome DASH</fullName>
    </recommendedName>
</protein>
<feature type="binding site" evidence="6">
    <location>
        <begin position="381"/>
        <end position="383"/>
    </location>
    <ligand>
        <name>FAD</name>
        <dbReference type="ChEBI" id="CHEBI:57692"/>
    </ligand>
</feature>
<dbReference type="PRINTS" id="PR00147">
    <property type="entry name" value="DNAPHOTLYASE"/>
</dbReference>
<dbReference type="AlphaFoldDB" id="A0A411E7N5"/>
<dbReference type="GO" id="GO:0000719">
    <property type="term" value="P:photoreactive repair"/>
    <property type="evidence" value="ECO:0007669"/>
    <property type="project" value="TreeGrafter"/>
</dbReference>
<dbReference type="KEGG" id="mur:EQY75_02340"/>
<feature type="site" description="Electron transfer via tryptophanyl radical" evidence="7">
    <location>
        <position position="368"/>
    </location>
</feature>
<dbReference type="InterPro" id="IPR014133">
    <property type="entry name" value="Cry_DASH"/>
</dbReference>
<sequence length="431" mass="50384">MKSLVWFRNDLRIADNSSLQKACKGEKVLAVYCIDPSLFEVGDFGFKKMEKYRAKFLLQSLNTLQQNLNSLNITLLVYFAKAEAVIPGLIEQHNIDKVYLQKEWTRDEVRELAEVRNKCSHVIEFIESFDQFLFHPEDIPFTDMSKIPEVFTQFRKACEKQSQVRDTIAVPDPKEPKNIIPEKASVPKLEDLGFESFASHPHSAFPFKGGEDAALARIDEYFWKTGKLAYYKKTRNGLVGKDYSSKLSPWLANGSLSPRTIYREVKKFEKEVKKNQDTYWLIFELIWRDYFKYVSMKHRDAIFHLGGILGKDYPWNNSEAAKKSWIKGTTKEPFVNANMIELANTGWMSNRGRQNVASYWAKELKQDWRIGAAYFEALLLDYDVHSNWGNWMYNSGVGNDPRDRKFNIQRQAQMYDPTAKFQNRWLQQTLF</sequence>
<accession>A0A411E7N5</accession>
<dbReference type="InterPro" id="IPR006050">
    <property type="entry name" value="DNA_photolyase_N"/>
</dbReference>
<evidence type="ECO:0000256" key="5">
    <source>
        <dbReference type="ARBA" id="ARBA00022991"/>
    </source>
</evidence>
<evidence type="ECO:0000256" key="6">
    <source>
        <dbReference type="PIRSR" id="PIRSR602081-1"/>
    </source>
</evidence>
<organism evidence="10 11">
    <name type="scientific">Muriicola soli</name>
    <dbReference type="NCBI Taxonomy" id="2507538"/>
    <lineage>
        <taxon>Bacteria</taxon>
        <taxon>Pseudomonadati</taxon>
        <taxon>Bacteroidota</taxon>
        <taxon>Flavobacteriia</taxon>
        <taxon>Flavobacteriales</taxon>
        <taxon>Flavobacteriaceae</taxon>
        <taxon>Muriicola</taxon>
    </lineage>
</organism>
<evidence type="ECO:0000259" key="9">
    <source>
        <dbReference type="PROSITE" id="PS51645"/>
    </source>
</evidence>
<dbReference type="Gene3D" id="1.25.40.80">
    <property type="match status" value="1"/>
</dbReference>
<feature type="binding site" evidence="6">
    <location>
        <begin position="284"/>
        <end position="291"/>
    </location>
    <ligand>
        <name>FAD</name>
        <dbReference type="ChEBI" id="CHEBI:57692"/>
    </ligand>
</feature>
<name>A0A411E7N5_9FLAO</name>
<dbReference type="Pfam" id="PF00875">
    <property type="entry name" value="DNA_photolyase"/>
    <property type="match status" value="1"/>
</dbReference>
<feature type="binding site" evidence="6">
    <location>
        <begin position="244"/>
        <end position="248"/>
    </location>
    <ligand>
        <name>FAD</name>
        <dbReference type="ChEBI" id="CHEBI:57692"/>
    </ligand>
</feature>
<evidence type="ECO:0000256" key="4">
    <source>
        <dbReference type="ARBA" id="ARBA00022827"/>
    </source>
</evidence>
<dbReference type="PANTHER" id="PTHR11455">
    <property type="entry name" value="CRYPTOCHROME"/>
    <property type="match status" value="1"/>
</dbReference>
<evidence type="ECO:0000313" key="11">
    <source>
        <dbReference type="Proteomes" id="UP000290889"/>
    </source>
</evidence>
<evidence type="ECO:0000256" key="1">
    <source>
        <dbReference type="ARBA" id="ARBA00005862"/>
    </source>
</evidence>
<dbReference type="NCBIfam" id="TIGR02765">
    <property type="entry name" value="crypto_DASH"/>
    <property type="match status" value="1"/>
</dbReference>
<comment type="similarity">
    <text evidence="1 8">Belongs to the DNA photolyase class-1 family.</text>
</comment>
<dbReference type="InterPro" id="IPR014729">
    <property type="entry name" value="Rossmann-like_a/b/a_fold"/>
</dbReference>
<keyword evidence="11" id="KW-1185">Reference proteome</keyword>
<keyword evidence="3 6" id="KW-0285">Flavoprotein</keyword>
<feature type="domain" description="Photolyase/cryptochrome alpha/beta" evidence="9">
    <location>
        <begin position="1"/>
        <end position="133"/>
    </location>
</feature>
<dbReference type="Pfam" id="PF03441">
    <property type="entry name" value="FAD_binding_7"/>
    <property type="match status" value="1"/>
</dbReference>
<keyword evidence="4 6" id="KW-0274">FAD</keyword>
<comment type="cofactor">
    <cofactor evidence="6 8">
        <name>FAD</name>
        <dbReference type="ChEBI" id="CHEBI:57692"/>
    </cofactor>
    <text evidence="6 8">Binds 1 FAD per subunit.</text>
</comment>
<dbReference type="InterPro" id="IPR036155">
    <property type="entry name" value="Crypto/Photolyase_N_sf"/>
</dbReference>
<keyword evidence="5 8" id="KW-0157">Chromophore</keyword>
<feature type="site" description="Electron transfer via tryptophanyl radical" evidence="7">
    <location>
        <position position="391"/>
    </location>
</feature>
<evidence type="ECO:0000256" key="8">
    <source>
        <dbReference type="RuleBase" id="RU367151"/>
    </source>
</evidence>
<dbReference type="Gene3D" id="3.40.50.620">
    <property type="entry name" value="HUPs"/>
    <property type="match status" value="1"/>
</dbReference>
<dbReference type="RefSeq" id="WP_129602528.1">
    <property type="nucleotide sequence ID" value="NZ_CP035544.1"/>
</dbReference>
<feature type="binding site" evidence="6">
    <location>
        <position position="231"/>
    </location>
    <ligand>
        <name>FAD</name>
        <dbReference type="ChEBI" id="CHEBI:57692"/>
    </ligand>
</feature>
<dbReference type="SUPFAM" id="SSF48173">
    <property type="entry name" value="Cryptochrome/photolyase FAD-binding domain"/>
    <property type="match status" value="1"/>
</dbReference>
<gene>
    <name evidence="10" type="ORF">EQY75_02340</name>
</gene>
<evidence type="ECO:0000256" key="2">
    <source>
        <dbReference type="ARBA" id="ARBA00017881"/>
    </source>
</evidence>
<comment type="function">
    <text evidence="8">May have a photoreceptor function.</text>
</comment>
<dbReference type="InterPro" id="IPR005101">
    <property type="entry name" value="Cryptochr/Photolyase_FAD-bd"/>
</dbReference>
<dbReference type="PANTHER" id="PTHR11455:SF22">
    <property type="entry name" value="CRYPTOCHROME DASH"/>
    <property type="match status" value="1"/>
</dbReference>
<dbReference type="Gene3D" id="1.10.579.10">
    <property type="entry name" value="DNA Cyclobutane Dipyrimidine Photolyase, subunit A, domain 3"/>
    <property type="match status" value="1"/>
</dbReference>
<dbReference type="InterPro" id="IPR036134">
    <property type="entry name" value="Crypto/Photolyase_FAD-like_sf"/>
</dbReference>